<accession>A0A699WJW8</accession>
<evidence type="ECO:0000313" key="1">
    <source>
        <dbReference type="EMBL" id="GFD47677.1"/>
    </source>
</evidence>
<gene>
    <name evidence="1" type="ORF">Tci_919646</name>
</gene>
<organism evidence="1">
    <name type="scientific">Tanacetum cinerariifolium</name>
    <name type="common">Dalmatian daisy</name>
    <name type="synonym">Chrysanthemum cinerariifolium</name>
    <dbReference type="NCBI Taxonomy" id="118510"/>
    <lineage>
        <taxon>Eukaryota</taxon>
        <taxon>Viridiplantae</taxon>
        <taxon>Streptophyta</taxon>
        <taxon>Embryophyta</taxon>
        <taxon>Tracheophyta</taxon>
        <taxon>Spermatophyta</taxon>
        <taxon>Magnoliopsida</taxon>
        <taxon>eudicotyledons</taxon>
        <taxon>Gunneridae</taxon>
        <taxon>Pentapetalae</taxon>
        <taxon>asterids</taxon>
        <taxon>campanulids</taxon>
        <taxon>Asterales</taxon>
        <taxon>Asteraceae</taxon>
        <taxon>Asteroideae</taxon>
        <taxon>Anthemideae</taxon>
        <taxon>Anthemidinae</taxon>
        <taxon>Tanacetum</taxon>
    </lineage>
</organism>
<reference evidence="1" key="1">
    <citation type="journal article" date="2019" name="Sci. Rep.">
        <title>Draft genome of Tanacetum cinerariifolium, the natural source of mosquito coil.</title>
        <authorList>
            <person name="Yamashiro T."/>
            <person name="Shiraishi A."/>
            <person name="Satake H."/>
            <person name="Nakayama K."/>
        </authorList>
    </citation>
    <scope>NUCLEOTIDE SEQUENCE</scope>
</reference>
<name>A0A699WJW8_TANCI</name>
<protein>
    <submittedName>
        <fullName evidence="1">Uncharacterized protein</fullName>
    </submittedName>
</protein>
<proteinExistence type="predicted"/>
<dbReference type="AlphaFoldDB" id="A0A699WJW8"/>
<comment type="caution">
    <text evidence="1">The sequence shown here is derived from an EMBL/GenBank/DDBJ whole genome shotgun (WGS) entry which is preliminary data.</text>
</comment>
<sequence length="71" mass="7892">MRCSCRMGADTLLNKSMWNMMAPMLICPSNTSGSWFCASRVGLPPAGLAPLAACRPRRLRARSSLLPQYYR</sequence>
<dbReference type="EMBL" id="BKCJ011704794">
    <property type="protein sequence ID" value="GFD47677.1"/>
    <property type="molecule type" value="Genomic_DNA"/>
</dbReference>